<comment type="caution">
    <text evidence="2">The sequence shown here is derived from an EMBL/GenBank/DDBJ whole genome shotgun (WGS) entry which is preliminary data.</text>
</comment>
<sequence>MTQRHDSPVPPPQHNFHQAALKAAERLQRQSSEQMTWLGAELSDGLWRMRVLDGVLSVDIDAARVTGPEGREVSRWWRILTMHYLAVGVRPDRLDPSITFASLPSGRTYSTVYDQRVIGRLCATVGREEHTLRAAAEALNARWVGGGGDLAFDLTVLPRVDLRLIWHAGDDEFGPSATILLAGNIESFFHVEDVVVLSES</sequence>
<dbReference type="EMBL" id="LAZR01051314">
    <property type="protein sequence ID" value="KKK85429.1"/>
    <property type="molecule type" value="Genomic_DNA"/>
</dbReference>
<evidence type="ECO:0000313" key="2">
    <source>
        <dbReference type="EMBL" id="KKK85429.1"/>
    </source>
</evidence>
<dbReference type="Pfam" id="PF12654">
    <property type="entry name" value="DUF3786"/>
    <property type="match status" value="1"/>
</dbReference>
<dbReference type="InterPro" id="IPR024264">
    <property type="entry name" value="DUF3786"/>
</dbReference>
<protein>
    <recommendedName>
        <fullName evidence="1">DUF3786 domain-containing protein</fullName>
    </recommendedName>
</protein>
<gene>
    <name evidence="2" type="ORF">LCGC14_2773370</name>
</gene>
<organism evidence="2">
    <name type="scientific">marine sediment metagenome</name>
    <dbReference type="NCBI Taxonomy" id="412755"/>
    <lineage>
        <taxon>unclassified sequences</taxon>
        <taxon>metagenomes</taxon>
        <taxon>ecological metagenomes</taxon>
    </lineage>
</organism>
<reference evidence="2" key="1">
    <citation type="journal article" date="2015" name="Nature">
        <title>Complex archaea that bridge the gap between prokaryotes and eukaryotes.</title>
        <authorList>
            <person name="Spang A."/>
            <person name="Saw J.H."/>
            <person name="Jorgensen S.L."/>
            <person name="Zaremba-Niedzwiedzka K."/>
            <person name="Martijn J."/>
            <person name="Lind A.E."/>
            <person name="van Eijk R."/>
            <person name="Schleper C."/>
            <person name="Guy L."/>
            <person name="Ettema T.J."/>
        </authorList>
    </citation>
    <scope>NUCLEOTIDE SEQUENCE</scope>
</reference>
<accession>A0A0F9B469</accession>
<proteinExistence type="predicted"/>
<feature type="domain" description="DUF3786" evidence="1">
    <location>
        <begin position="38"/>
        <end position="199"/>
    </location>
</feature>
<dbReference type="AlphaFoldDB" id="A0A0F9B469"/>
<name>A0A0F9B469_9ZZZZ</name>
<evidence type="ECO:0000259" key="1">
    <source>
        <dbReference type="Pfam" id="PF12654"/>
    </source>
</evidence>
<feature type="non-terminal residue" evidence="2">
    <location>
        <position position="200"/>
    </location>
</feature>